<dbReference type="EMBL" id="LCWV01000005">
    <property type="protein sequence ID" value="PWI72803.1"/>
    <property type="molecule type" value="Genomic_DNA"/>
</dbReference>
<feature type="compositionally biased region" description="Polar residues" evidence="3">
    <location>
        <begin position="30"/>
        <end position="48"/>
    </location>
</feature>
<reference evidence="6 7" key="1">
    <citation type="journal article" date="2016" name="Front. Microbiol.">
        <title>Genome and transcriptome sequences reveal the specific parasitism of the nematophagous Purpureocillium lilacinum 36-1.</title>
        <authorList>
            <person name="Xie J."/>
            <person name="Li S."/>
            <person name="Mo C."/>
            <person name="Xiao X."/>
            <person name="Peng D."/>
            <person name="Wang G."/>
            <person name="Xiao Y."/>
        </authorList>
    </citation>
    <scope>NUCLEOTIDE SEQUENCE [LARGE SCALE GENOMIC DNA]</scope>
    <source>
        <strain evidence="6 7">36-1</strain>
    </source>
</reference>
<evidence type="ECO:0000259" key="4">
    <source>
        <dbReference type="Pfam" id="PF09732"/>
    </source>
</evidence>
<feature type="region of interest" description="Disordered" evidence="3">
    <location>
        <begin position="768"/>
        <end position="823"/>
    </location>
</feature>
<evidence type="ECO:0000313" key="6">
    <source>
        <dbReference type="EMBL" id="PWI72803.1"/>
    </source>
</evidence>
<evidence type="ECO:0000256" key="3">
    <source>
        <dbReference type="SAM" id="MobiDB-lite"/>
    </source>
</evidence>
<feature type="compositionally biased region" description="Basic and acidic residues" evidence="3">
    <location>
        <begin position="555"/>
        <end position="565"/>
    </location>
</feature>
<protein>
    <recommendedName>
        <fullName evidence="2">Splicing factor Cactin</fullName>
    </recommendedName>
</protein>
<evidence type="ECO:0000256" key="2">
    <source>
        <dbReference type="ARBA" id="ARBA00034534"/>
    </source>
</evidence>
<dbReference type="GO" id="GO:0045292">
    <property type="term" value="P:mRNA cis splicing, via spliceosome"/>
    <property type="evidence" value="ECO:0007669"/>
    <property type="project" value="TreeGrafter"/>
</dbReference>
<feature type="compositionally biased region" description="Polar residues" evidence="3">
    <location>
        <begin position="775"/>
        <end position="786"/>
    </location>
</feature>
<evidence type="ECO:0000313" key="7">
    <source>
        <dbReference type="Proteomes" id="UP000245956"/>
    </source>
</evidence>
<comment type="similarity">
    <text evidence="1">Belongs to the CACTIN family.</text>
</comment>
<dbReference type="InterPro" id="IPR019134">
    <property type="entry name" value="Cactin_C"/>
</dbReference>
<dbReference type="SMART" id="SM01050">
    <property type="entry name" value="CactinC_cactus"/>
    <property type="match status" value="1"/>
</dbReference>
<dbReference type="GO" id="GO:0005681">
    <property type="term" value="C:spliceosomal complex"/>
    <property type="evidence" value="ECO:0007669"/>
    <property type="project" value="TreeGrafter"/>
</dbReference>
<organism evidence="6 7">
    <name type="scientific">Purpureocillium lilacinum</name>
    <name type="common">Paecilomyces lilacinus</name>
    <dbReference type="NCBI Taxonomy" id="33203"/>
    <lineage>
        <taxon>Eukaryota</taxon>
        <taxon>Fungi</taxon>
        <taxon>Dikarya</taxon>
        <taxon>Ascomycota</taxon>
        <taxon>Pezizomycotina</taxon>
        <taxon>Sordariomycetes</taxon>
        <taxon>Hypocreomycetidae</taxon>
        <taxon>Hypocreales</taxon>
        <taxon>Ophiocordycipitaceae</taxon>
        <taxon>Purpureocillium</taxon>
    </lineage>
</organism>
<feature type="domain" description="Splicing factor cactin central" evidence="5">
    <location>
        <begin position="56"/>
        <end position="242"/>
    </location>
</feature>
<dbReference type="PANTHER" id="PTHR21737">
    <property type="entry name" value="POLYGLUTAMINE BINDING PROTEIN 1/MARVEL MEMBRANE-ASSOCIATING DOMAIN CONTAINING 3"/>
    <property type="match status" value="1"/>
</dbReference>
<proteinExistence type="inferred from homology"/>
<dbReference type="AlphaFoldDB" id="A0A2U3EEC5"/>
<feature type="domain" description="Splicing factor Cactin C-terminal" evidence="4">
    <location>
        <begin position="341"/>
        <end position="474"/>
    </location>
</feature>
<feature type="compositionally biased region" description="Polar residues" evidence="3">
    <location>
        <begin position="809"/>
        <end position="823"/>
    </location>
</feature>
<feature type="region of interest" description="Disordered" evidence="3">
    <location>
        <begin position="1"/>
        <end position="48"/>
    </location>
</feature>
<dbReference type="Proteomes" id="UP000245956">
    <property type="component" value="Unassembled WGS sequence"/>
</dbReference>
<feature type="compositionally biased region" description="Gly residues" evidence="3">
    <location>
        <begin position="582"/>
        <end position="591"/>
    </location>
</feature>
<feature type="compositionally biased region" description="Basic and acidic residues" evidence="3">
    <location>
        <begin position="593"/>
        <end position="614"/>
    </location>
</feature>
<feature type="region of interest" description="Disordered" evidence="3">
    <location>
        <begin position="699"/>
        <end position="718"/>
    </location>
</feature>
<gene>
    <name evidence="6" type="ORF">PCL_09818</name>
</gene>
<comment type="caution">
    <text evidence="6">The sequence shown here is derived from an EMBL/GenBank/DDBJ whole genome shotgun (WGS) entry which is preliminary data.</text>
</comment>
<accession>A0A2U3EEC5</accession>
<evidence type="ECO:0000259" key="5">
    <source>
        <dbReference type="Pfam" id="PF10312"/>
    </source>
</evidence>
<dbReference type="GO" id="GO:0005737">
    <property type="term" value="C:cytoplasm"/>
    <property type="evidence" value="ECO:0007669"/>
    <property type="project" value="TreeGrafter"/>
</dbReference>
<evidence type="ECO:0000256" key="1">
    <source>
        <dbReference type="ARBA" id="ARBA00006895"/>
    </source>
</evidence>
<dbReference type="InterPro" id="IPR018816">
    <property type="entry name" value="Cactin_central"/>
</dbReference>
<feature type="region of interest" description="Disordered" evidence="3">
    <location>
        <begin position="555"/>
        <end position="619"/>
    </location>
</feature>
<name>A0A2U3EEC5_PURLI</name>
<dbReference type="PANTHER" id="PTHR21737:SF4">
    <property type="entry name" value="SPLICING FACTOR CACTIN"/>
    <property type="match status" value="1"/>
</dbReference>
<dbReference type="Pfam" id="PF09732">
    <property type="entry name" value="CactinC_cactus"/>
    <property type="match status" value="1"/>
</dbReference>
<dbReference type="Pfam" id="PF10312">
    <property type="entry name" value="Cactin_mid"/>
    <property type="match status" value="1"/>
</dbReference>
<sequence length="952" mass="105314">MDPGRRAMLGGQGSSGRKGDERDITGPRPDSSNRVTKSTKGDQPSKTAQNLARYLTSDEQSRQFVADEDKFVLRQSKKKADIRVREGRAKPIDYLTFNLRYMEEHRDAFDDQDDDLDIDLKDPAAYIESLTRAQITELMGDIASFLTLEVDASNRQYWEALRTICAMRDFDLDPVRREEKDRAYGVTADVLSENLKGQSSVGLDMYETRIRAALAGDKFIDREYQSYVLEDVLFYKAKKVVEGIFNKMSESREKLLKERGPIARSSAKAAVVGQPDETADAAAIAEEKAVAVSANASAAGNEDASLATKALYDREAAQGLLENEEVFTTEAAIPDRKKPEWAGRYKARKPRYFNRVQMGYEWNKYNQTHFDHDNPPPKVVQGYRFNIFYPDLVDSTKTPTYKIFREGGRKRGESHAKAGEEDTCLIIFIAGPPYEDIAFRIVDRQWDFSAKKERGFKSTFDRGILQLHFNFKKIRALDRIRGFIPLCPECWMSPVAAGLCAVRTASGTSLLHGRAGTEQGCFSSAALTLPKTPKSHRFAWHGVRHRGVTAFERQVDGLDGREDSLPPRYPWPSHRQNRRHGPGSGLDGGPVLGKDHCPPTDSRSFGHSEDDVQQRDGVSSNWGRYSKALVNRHHPSLILCEARLPYWPAEANVLAFLLRPGPWQYSFQPHPERAEPMQPCIHQPCVDLREPGRSEGAVPAFEVGQGSSGPTREGGAGRDGQMLRVAQGIANSFHGGSRRSLAPPSILSMLAVPTHCLPQSWRQLHLPGCGHRGQGQHSGVPNQHGQEASARHEHTTLVEPQPGRAPTPRGTQAQGRGTPGTYQRQCVVRGPVSSVASTKNTQQMCVGSHKVQATQALDDVSIHLGCMDMPLLTLSFARACKSSLDTCGSGNKKSGGTHLLSRVTPLTADDIAWSPSDHSHPEFPPAACTVLWSFVSPPSAVTSCRRVVHGSS</sequence>